<dbReference type="GO" id="GO:0016747">
    <property type="term" value="F:acyltransferase activity, transferring groups other than amino-acyl groups"/>
    <property type="evidence" value="ECO:0007669"/>
    <property type="project" value="InterPro"/>
</dbReference>
<feature type="domain" description="N-acetyltransferase" evidence="1">
    <location>
        <begin position="1"/>
        <end position="151"/>
    </location>
</feature>
<dbReference type="Proteomes" id="UP000717624">
    <property type="component" value="Unassembled WGS sequence"/>
</dbReference>
<evidence type="ECO:0000259" key="1">
    <source>
        <dbReference type="PROSITE" id="PS51186"/>
    </source>
</evidence>
<keyword evidence="2" id="KW-0689">Ribosomal protein</keyword>
<dbReference type="AlphaFoldDB" id="A0A938XZX2"/>
<gene>
    <name evidence="2" type="ORF">JOD01_002360</name>
</gene>
<evidence type="ECO:0000313" key="2">
    <source>
        <dbReference type="EMBL" id="MBM7590750.1"/>
    </source>
</evidence>
<keyword evidence="2" id="KW-0687">Ribonucleoprotein</keyword>
<dbReference type="Gene3D" id="3.40.630.30">
    <property type="match status" value="1"/>
</dbReference>
<dbReference type="SUPFAM" id="SSF55729">
    <property type="entry name" value="Acyl-CoA N-acyltransferases (Nat)"/>
    <property type="match status" value="1"/>
</dbReference>
<evidence type="ECO:0000313" key="3">
    <source>
        <dbReference type="Proteomes" id="UP000717624"/>
    </source>
</evidence>
<dbReference type="EMBL" id="JAFBEB010000007">
    <property type="protein sequence ID" value="MBM7590750.1"/>
    <property type="molecule type" value="Genomic_DNA"/>
</dbReference>
<accession>A0A938XZX2</accession>
<proteinExistence type="predicted"/>
<dbReference type="CDD" id="cd04301">
    <property type="entry name" value="NAT_SF"/>
    <property type="match status" value="1"/>
</dbReference>
<dbReference type="GO" id="GO:0005840">
    <property type="term" value="C:ribosome"/>
    <property type="evidence" value="ECO:0007669"/>
    <property type="project" value="UniProtKB-KW"/>
</dbReference>
<name>A0A938XZX2_9BACL</name>
<dbReference type="PROSITE" id="PS51186">
    <property type="entry name" value="GNAT"/>
    <property type="match status" value="1"/>
</dbReference>
<dbReference type="RefSeq" id="WP_204518497.1">
    <property type="nucleotide sequence ID" value="NZ_BAABIN010000016.1"/>
</dbReference>
<reference evidence="2" key="1">
    <citation type="submission" date="2021-01" db="EMBL/GenBank/DDBJ databases">
        <title>Genomic Encyclopedia of Type Strains, Phase IV (KMG-IV): sequencing the most valuable type-strain genomes for metagenomic binning, comparative biology and taxonomic classification.</title>
        <authorList>
            <person name="Goeker M."/>
        </authorList>
    </citation>
    <scope>NUCLEOTIDE SEQUENCE</scope>
    <source>
        <strain evidence="2">DSM 25523</strain>
    </source>
</reference>
<sequence>MIRTLSLEQEQIARKVLEIQKLAYRVEAELIGYDDLPPLRDNLQSLQQCGETFYGYFVDEQLAGVISCKRTEQLLDIQRLVVHPAHFRKGIARSLLEHLLLTNRSAAKAIVSTGARNHPARSLYEQHGFSLTAERVVAPGLSLVFYEKQLAQN</sequence>
<protein>
    <submittedName>
        <fullName evidence="2">Ribosomal protein S18 acetylase RimI-like enzyme</fullName>
    </submittedName>
</protein>
<dbReference type="Pfam" id="PF13673">
    <property type="entry name" value="Acetyltransf_10"/>
    <property type="match status" value="1"/>
</dbReference>
<dbReference type="InterPro" id="IPR016181">
    <property type="entry name" value="Acyl_CoA_acyltransferase"/>
</dbReference>
<comment type="caution">
    <text evidence="2">The sequence shown here is derived from an EMBL/GenBank/DDBJ whole genome shotgun (WGS) entry which is preliminary data.</text>
</comment>
<keyword evidence="3" id="KW-1185">Reference proteome</keyword>
<organism evidence="2 3">
    <name type="scientific">Brevibacillus fulvus</name>
    <dbReference type="NCBI Taxonomy" id="1125967"/>
    <lineage>
        <taxon>Bacteria</taxon>
        <taxon>Bacillati</taxon>
        <taxon>Bacillota</taxon>
        <taxon>Bacilli</taxon>
        <taxon>Bacillales</taxon>
        <taxon>Paenibacillaceae</taxon>
        <taxon>Brevibacillus</taxon>
    </lineage>
</organism>
<dbReference type="InterPro" id="IPR000182">
    <property type="entry name" value="GNAT_dom"/>
</dbReference>